<dbReference type="STRING" id="1914305.BLW93_03735"/>
<feature type="chain" id="PRO_5012751527" description="Outer membrane protein beta-barrel domain-containing protein" evidence="1">
    <location>
        <begin position="22"/>
        <end position="199"/>
    </location>
</feature>
<keyword evidence="3" id="KW-1185">Reference proteome</keyword>
<evidence type="ECO:0000313" key="3">
    <source>
        <dbReference type="Proteomes" id="UP000187408"/>
    </source>
</evidence>
<dbReference type="EMBL" id="MOEN01000010">
    <property type="protein sequence ID" value="OMH40699.1"/>
    <property type="molecule type" value="Genomic_DNA"/>
</dbReference>
<dbReference type="RefSeq" id="WP_076712777.1">
    <property type="nucleotide sequence ID" value="NZ_MOEN01000010.1"/>
</dbReference>
<dbReference type="AlphaFoldDB" id="A0A1R1MLR9"/>
<organism evidence="2 3">
    <name type="scientific">Desulfurobacterium indicum</name>
    <dbReference type="NCBI Taxonomy" id="1914305"/>
    <lineage>
        <taxon>Bacteria</taxon>
        <taxon>Pseudomonadati</taxon>
        <taxon>Aquificota</taxon>
        <taxon>Aquificia</taxon>
        <taxon>Desulfurobacteriales</taxon>
        <taxon>Desulfurobacteriaceae</taxon>
        <taxon>Desulfurobacterium</taxon>
    </lineage>
</organism>
<accession>A0A1R1MLR9</accession>
<dbReference type="Proteomes" id="UP000187408">
    <property type="component" value="Unassembled WGS sequence"/>
</dbReference>
<gene>
    <name evidence="2" type="ORF">BLW93_03735</name>
</gene>
<dbReference type="OrthoDB" id="12386at2"/>
<evidence type="ECO:0000313" key="2">
    <source>
        <dbReference type="EMBL" id="OMH40699.1"/>
    </source>
</evidence>
<reference evidence="2 3" key="1">
    <citation type="submission" date="2016-10" db="EMBL/GenBank/DDBJ databases">
        <title>Genome sequence of a sulfur-reducing bacterium Desulfurobacterium indicum K6013.</title>
        <authorList>
            <person name="Cao J."/>
            <person name="Shao Z."/>
            <person name="Alain K."/>
            <person name="Jebbar M."/>
        </authorList>
    </citation>
    <scope>NUCLEOTIDE SEQUENCE [LARGE SCALE GENOMIC DNA]</scope>
    <source>
        <strain evidence="2 3">K6013</strain>
    </source>
</reference>
<evidence type="ECO:0008006" key="4">
    <source>
        <dbReference type="Google" id="ProtNLM"/>
    </source>
</evidence>
<protein>
    <recommendedName>
        <fullName evidence="4">Outer membrane protein beta-barrel domain-containing protein</fullName>
    </recommendedName>
</protein>
<feature type="signal peptide" evidence="1">
    <location>
        <begin position="1"/>
        <end position="21"/>
    </location>
</feature>
<keyword evidence="1" id="KW-0732">Signal</keyword>
<evidence type="ECO:0000256" key="1">
    <source>
        <dbReference type="SAM" id="SignalP"/>
    </source>
</evidence>
<proteinExistence type="predicted"/>
<comment type="caution">
    <text evidence="2">The sequence shown here is derived from an EMBL/GenBank/DDBJ whole genome shotgun (WGS) entry which is preliminary data.</text>
</comment>
<name>A0A1R1MLR9_9BACT</name>
<sequence>MKKVLSLIIGILCFSFSSARAGYRTMYEFNKTYMSGKKAFVIIGYSASNEPTFDNCRNIEIGVLTYRNYLRHGYSFLFGWKNFESDGIRKVDFTYNFILQFPFIGANREIIAVGNSFTLVPFLGIGIGGGLRTDNFPDVYKFSDTGDWFRDTIENYVVARVKTGFDLTVAPGLAFQLMYSKNLTMDKASTVWAGINVDF</sequence>